<dbReference type="OrthoDB" id="5974632at2759"/>
<keyword evidence="1" id="KW-1133">Transmembrane helix</keyword>
<evidence type="ECO:0000313" key="2">
    <source>
        <dbReference type="EMBL" id="NXS74840.1"/>
    </source>
</evidence>
<comment type="caution">
    <text evidence="2">The sequence shown here is derived from an EMBL/GenBank/DDBJ whole genome shotgun (WGS) entry which is preliminary data.</text>
</comment>
<dbReference type="PANTHER" id="PTHR14492">
    <property type="entry name" value="JBTS17"/>
    <property type="match status" value="1"/>
</dbReference>
<dbReference type="Proteomes" id="UP000580171">
    <property type="component" value="Unassembled WGS sequence"/>
</dbReference>
<proteinExistence type="predicted"/>
<dbReference type="Pfam" id="PF15392">
    <property type="entry name" value="Joubert"/>
    <property type="match status" value="1"/>
</dbReference>
<evidence type="ECO:0000313" key="3">
    <source>
        <dbReference type="Proteomes" id="UP000580171"/>
    </source>
</evidence>
<dbReference type="EMBL" id="VYZV01037824">
    <property type="protein sequence ID" value="NXS74840.1"/>
    <property type="molecule type" value="Genomic_DNA"/>
</dbReference>
<dbReference type="GO" id="GO:0035869">
    <property type="term" value="C:ciliary transition zone"/>
    <property type="evidence" value="ECO:0007669"/>
    <property type="project" value="TreeGrafter"/>
</dbReference>
<keyword evidence="3" id="KW-1185">Reference proteome</keyword>
<keyword evidence="1" id="KW-0472">Membrane</keyword>
<keyword evidence="1" id="KW-0812">Transmembrane</keyword>
<feature type="non-terminal residue" evidence="2">
    <location>
        <position position="140"/>
    </location>
</feature>
<evidence type="ECO:0000256" key="1">
    <source>
        <dbReference type="SAM" id="Phobius"/>
    </source>
</evidence>
<reference evidence="2 3" key="1">
    <citation type="submission" date="2019-09" db="EMBL/GenBank/DDBJ databases">
        <title>Bird 10,000 Genomes (B10K) Project - Family phase.</title>
        <authorList>
            <person name="Zhang G."/>
        </authorList>
    </citation>
    <scope>NUCLEOTIDE SEQUENCE [LARGE SCALE GENOMIC DNA]</scope>
    <source>
        <strain evidence="2">B10K-DU-012-58</strain>
        <tissue evidence="2">Muscle</tissue>
    </source>
</reference>
<organism evidence="2 3">
    <name type="scientific">Pandion haliaetus</name>
    <name type="common">Osprey</name>
    <name type="synonym">Falco haliaetus</name>
    <dbReference type="NCBI Taxonomy" id="56262"/>
    <lineage>
        <taxon>Eukaryota</taxon>
        <taxon>Metazoa</taxon>
        <taxon>Chordata</taxon>
        <taxon>Craniata</taxon>
        <taxon>Vertebrata</taxon>
        <taxon>Euteleostomi</taxon>
        <taxon>Archelosauria</taxon>
        <taxon>Archosauria</taxon>
        <taxon>Dinosauria</taxon>
        <taxon>Saurischia</taxon>
        <taxon>Theropoda</taxon>
        <taxon>Coelurosauria</taxon>
        <taxon>Aves</taxon>
        <taxon>Neognathae</taxon>
        <taxon>Neoaves</taxon>
        <taxon>Telluraves</taxon>
        <taxon>Accipitrimorphae</taxon>
        <taxon>Accipitriformes</taxon>
        <taxon>Pandionidae</taxon>
        <taxon>Pandion</taxon>
    </lineage>
</organism>
<gene>
    <name evidence="2" type="primary">Cplane1_0</name>
    <name evidence="2" type="ORF">PANHAL_R06349</name>
</gene>
<accession>A0A7L2WV34</accession>
<name>A0A7L2WV34_PANHA</name>
<feature type="transmembrane region" description="Helical" evidence="1">
    <location>
        <begin position="76"/>
        <end position="94"/>
    </location>
</feature>
<protein>
    <submittedName>
        <fullName evidence="2">CPLN1 protein</fullName>
    </submittedName>
</protein>
<feature type="non-terminal residue" evidence="2">
    <location>
        <position position="1"/>
    </location>
</feature>
<dbReference type="InterPro" id="IPR028236">
    <property type="entry name" value="CPLANE1"/>
</dbReference>
<dbReference type="PANTHER" id="PTHR14492:SF4">
    <property type="entry name" value="CILIOGENESIS AND PLANAR POLARITY EFFECTOR 1"/>
    <property type="match status" value="1"/>
</dbReference>
<dbReference type="AlphaFoldDB" id="A0A7L2WV34"/>
<sequence length="140" mass="16201">HCSLTSRDIKFFQKKKEEKDKALLSEHHSMRISQALSLMNEMLSETVVLHANEQRQLSRTRLPKEYRRRHVASTKGIWALLVVCLVFCLVGFFSCCRGHLNSPVVSERSRTAAKPSFDQKVHRFTPTLDLTQSRGKNRTF</sequence>
<dbReference type="GO" id="GO:0060271">
    <property type="term" value="P:cilium assembly"/>
    <property type="evidence" value="ECO:0007669"/>
    <property type="project" value="TreeGrafter"/>
</dbReference>